<dbReference type="Proteomes" id="UP001149140">
    <property type="component" value="Unassembled WGS sequence"/>
</dbReference>
<dbReference type="Gene3D" id="3.40.50.1110">
    <property type="entry name" value="SGNH hydrolase"/>
    <property type="match status" value="1"/>
</dbReference>
<dbReference type="RefSeq" id="WP_270045433.1">
    <property type="nucleotide sequence ID" value="NZ_JAPDOD010000060.1"/>
</dbReference>
<gene>
    <name evidence="2" type="ORF">OM076_38280</name>
</gene>
<dbReference type="PROSITE" id="PS01098">
    <property type="entry name" value="LIPASE_GDSL_SER"/>
    <property type="match status" value="1"/>
</dbReference>
<organism evidence="2 3">
    <name type="scientific">Solirubrobacter ginsenosidimutans</name>
    <dbReference type="NCBI Taxonomy" id="490573"/>
    <lineage>
        <taxon>Bacteria</taxon>
        <taxon>Bacillati</taxon>
        <taxon>Actinomycetota</taxon>
        <taxon>Thermoleophilia</taxon>
        <taxon>Solirubrobacterales</taxon>
        <taxon>Solirubrobacteraceae</taxon>
        <taxon>Solirubrobacter</taxon>
    </lineage>
</organism>
<evidence type="ECO:0000313" key="2">
    <source>
        <dbReference type="EMBL" id="MDA0166176.1"/>
    </source>
</evidence>
<evidence type="ECO:0000259" key="1">
    <source>
        <dbReference type="Pfam" id="PF13472"/>
    </source>
</evidence>
<dbReference type="EMBL" id="JAPDOD010000060">
    <property type="protein sequence ID" value="MDA0166176.1"/>
    <property type="molecule type" value="Genomic_DNA"/>
</dbReference>
<dbReference type="GO" id="GO:0016298">
    <property type="term" value="F:lipase activity"/>
    <property type="evidence" value="ECO:0007669"/>
    <property type="project" value="InterPro"/>
</dbReference>
<dbReference type="SUPFAM" id="SSF52266">
    <property type="entry name" value="SGNH hydrolase"/>
    <property type="match status" value="1"/>
</dbReference>
<accession>A0A9X3N005</accession>
<dbReference type="AlphaFoldDB" id="A0A9X3N005"/>
<dbReference type="InterPro" id="IPR036514">
    <property type="entry name" value="SGNH_hydro_sf"/>
</dbReference>
<comment type="caution">
    <text evidence="2">The sequence shown here is derived from an EMBL/GenBank/DDBJ whole genome shotgun (WGS) entry which is preliminary data.</text>
</comment>
<evidence type="ECO:0000313" key="3">
    <source>
        <dbReference type="Proteomes" id="UP001149140"/>
    </source>
</evidence>
<sequence length="250" mass="26574">MSRLGVLAFGDSITNGGGELQWGVALQSWALWVARGLGLAFTTYAVDGASAEHVAHAQLPAFLARTATPDGRYDLGCLYVGVNDVRRPDWDPAAFAADHAFALDALAARCDRLLVVTLPEDLGRPRAPGVAEANAIVEAAARARGALVLDLRAFGARNLVMVDHVHPTAFGQVWIAERALDVLAADGMDVRVRPSTLISPAGGTRKQRLQGDWTYVYRRLKEQARALRAGAGPVRRVARAASARTGSSGT</sequence>
<dbReference type="GO" id="GO:0006629">
    <property type="term" value="P:lipid metabolic process"/>
    <property type="evidence" value="ECO:0007669"/>
    <property type="project" value="InterPro"/>
</dbReference>
<keyword evidence="3" id="KW-1185">Reference proteome</keyword>
<feature type="domain" description="SGNH hydrolase-type esterase" evidence="1">
    <location>
        <begin position="8"/>
        <end position="172"/>
    </location>
</feature>
<protein>
    <submittedName>
        <fullName evidence="2">GDSL-type esterase/lipase family protein</fullName>
    </submittedName>
</protein>
<dbReference type="Pfam" id="PF13472">
    <property type="entry name" value="Lipase_GDSL_2"/>
    <property type="match status" value="1"/>
</dbReference>
<reference evidence="2" key="1">
    <citation type="submission" date="2022-10" db="EMBL/GenBank/DDBJ databases">
        <title>The WGS of Solirubrobacter ginsenosidimutans DSM 21036.</title>
        <authorList>
            <person name="Jiang Z."/>
        </authorList>
    </citation>
    <scope>NUCLEOTIDE SEQUENCE</scope>
    <source>
        <strain evidence="2">DSM 21036</strain>
    </source>
</reference>
<proteinExistence type="predicted"/>
<name>A0A9X3N005_9ACTN</name>
<dbReference type="InterPro" id="IPR013830">
    <property type="entry name" value="SGNH_hydro"/>
</dbReference>
<dbReference type="InterPro" id="IPR008265">
    <property type="entry name" value="Lipase_GDSL_AS"/>
</dbReference>